<evidence type="ECO:0000313" key="3">
    <source>
        <dbReference type="EMBL" id="CAL4770968.1"/>
    </source>
</evidence>
<reference evidence="1" key="1">
    <citation type="submission" date="2022-10" db="EMBL/GenBank/DDBJ databases">
        <authorList>
            <person name="Chen Y."/>
            <person name="Dougan E. K."/>
            <person name="Chan C."/>
            <person name="Rhodes N."/>
            <person name="Thang M."/>
        </authorList>
    </citation>
    <scope>NUCLEOTIDE SEQUENCE</scope>
</reference>
<comment type="caution">
    <text evidence="1">The sequence shown here is derived from an EMBL/GenBank/DDBJ whole genome shotgun (WGS) entry which is preliminary data.</text>
</comment>
<gene>
    <name evidence="1" type="ORF">C1SCF055_LOCUS11253</name>
</gene>
<dbReference type="OrthoDB" id="408021at2759"/>
<evidence type="ECO:0000313" key="4">
    <source>
        <dbReference type="Proteomes" id="UP001152797"/>
    </source>
</evidence>
<keyword evidence="4" id="KW-1185">Reference proteome</keyword>
<dbReference type="EMBL" id="CAMXCT010000825">
    <property type="protein sequence ID" value="CAI3983656.1"/>
    <property type="molecule type" value="Genomic_DNA"/>
</dbReference>
<protein>
    <submittedName>
        <fullName evidence="3">Methyltransferase domain-containing protein</fullName>
    </submittedName>
</protein>
<proteinExistence type="predicted"/>
<dbReference type="GO" id="GO:0008168">
    <property type="term" value="F:methyltransferase activity"/>
    <property type="evidence" value="ECO:0007669"/>
    <property type="project" value="UniProtKB-KW"/>
</dbReference>
<evidence type="ECO:0000313" key="2">
    <source>
        <dbReference type="EMBL" id="CAL1137031.1"/>
    </source>
</evidence>
<sequence>MGPWAGLCLERTFDDFAVMCFLEVTVQQKAGKLGKYPKETTQDELLDAVAKLLECGSCLHKELERLCERVVWFNSCVFGRLMNQAVSEDDFSSVQILSEDQQSKRLKISRSLCTTWLVFTDGSCEPTAECKTTIIGEVLVSPGGCAAAGFGDRVDDDLLVNRLVLGAFKSVDLFAVVPAEDCQKTKSLLPNATRILCIPDRPFTTSEETWLENGPKICWDRERFLLQLRLVHRCGQLVREQIQAGAKYKWLLRLRADALWRRFPDPLQLEGEGPRIWLPWSPILQWQGFADNFAMGPPSMMMKYFDFRSYVLNSRNWDNFDFPLGDKVGHRVWAHDCNYPELILERYFGEEHVPVRYSRDICFVRLRECKRPPFEDHCKPASKGTFADDLQPWRQMHLQGLEVTPEQTFPPHYEHDPVLAAKLVEFFHAEQRHTGRPLKIVDLGCGRGTLVLELRSWHLQAVGLDANPLLTATINTYGKVADVTQNLSFTIQTASPRCVFRPHLGRWSPGFEYEDAGRSAGVEFDGDPTKVDTANPTAWLNWINYVAARCCVQLACVGFDTLGKLKWHLHNRDSWKSTNRVWLYEKYDVVPPPDEAQVQSPFEYGPGALVPVQNGETMDWVISLDVGEHIPTRLQGKFLKNVAQLAGEGIIISWGKKSESDHIGKLISMGFRRDEDFEAELRLFAGIGLRSELRHTLRALRRVKRGTGQWGCALEPVQPNHYCEADLTFGCLDRQRIWARGMCNGLFRRQNLMFDSDAVVAECKMLTSSLQEYEECELPEPPAISTQPAPKMSDWAIVSGGPFTRSSYVASFNCISQNVPIQDFWRLHGISISAAFDSADPLVRMDEPIWHGESCGVLAVGFKLLRLIEGPRLYFASEVKKVWAGEVHFVFKKWQWQLSSNCWLASLLRRASALIRRNVSSFTKSNTRSRLRANVGLLNRCTWTHRRLRSSKRCKAAAGYVRHSMGRMATDKPLEKILEASESLWRVLSTSQSPCSVMSPPFRRYVQRLLALPYWELEQKV</sequence>
<accession>A0A9P1C265</accession>
<dbReference type="Proteomes" id="UP001152797">
    <property type="component" value="Unassembled WGS sequence"/>
</dbReference>
<evidence type="ECO:0000313" key="1">
    <source>
        <dbReference type="EMBL" id="CAI3983656.1"/>
    </source>
</evidence>
<reference evidence="2" key="2">
    <citation type="submission" date="2024-04" db="EMBL/GenBank/DDBJ databases">
        <authorList>
            <person name="Chen Y."/>
            <person name="Shah S."/>
            <person name="Dougan E. K."/>
            <person name="Thang M."/>
            <person name="Chan C."/>
        </authorList>
    </citation>
    <scope>NUCLEOTIDE SEQUENCE [LARGE SCALE GENOMIC DNA]</scope>
</reference>
<dbReference type="InterPro" id="IPR029063">
    <property type="entry name" value="SAM-dependent_MTases_sf"/>
</dbReference>
<dbReference type="EMBL" id="CAMXCT020000825">
    <property type="protein sequence ID" value="CAL1137031.1"/>
    <property type="molecule type" value="Genomic_DNA"/>
</dbReference>
<organism evidence="1">
    <name type="scientific">Cladocopium goreaui</name>
    <dbReference type="NCBI Taxonomy" id="2562237"/>
    <lineage>
        <taxon>Eukaryota</taxon>
        <taxon>Sar</taxon>
        <taxon>Alveolata</taxon>
        <taxon>Dinophyceae</taxon>
        <taxon>Suessiales</taxon>
        <taxon>Symbiodiniaceae</taxon>
        <taxon>Cladocopium</taxon>
    </lineage>
</organism>
<keyword evidence="3" id="KW-0489">Methyltransferase</keyword>
<dbReference type="AlphaFoldDB" id="A0A9P1C265"/>
<keyword evidence="3" id="KW-0808">Transferase</keyword>
<name>A0A9P1C265_9DINO</name>
<dbReference type="EMBL" id="CAMXCT030000825">
    <property type="protein sequence ID" value="CAL4770968.1"/>
    <property type="molecule type" value="Genomic_DNA"/>
</dbReference>
<dbReference type="SUPFAM" id="SSF53335">
    <property type="entry name" value="S-adenosyl-L-methionine-dependent methyltransferases"/>
    <property type="match status" value="2"/>
</dbReference>
<dbReference type="GO" id="GO:0032259">
    <property type="term" value="P:methylation"/>
    <property type="evidence" value="ECO:0007669"/>
    <property type="project" value="UniProtKB-KW"/>
</dbReference>